<feature type="domain" description="F-box" evidence="1">
    <location>
        <begin position="17"/>
        <end position="53"/>
    </location>
</feature>
<reference evidence="2" key="1">
    <citation type="submission" date="2022-12" db="EMBL/GenBank/DDBJ databases">
        <title>Draft genome assemblies for two species of Escallonia (Escalloniales).</title>
        <authorList>
            <person name="Chanderbali A."/>
            <person name="Dervinis C."/>
            <person name="Anghel I."/>
            <person name="Soltis D."/>
            <person name="Soltis P."/>
            <person name="Zapata F."/>
        </authorList>
    </citation>
    <scope>NUCLEOTIDE SEQUENCE</scope>
    <source>
        <strain evidence="2">UCBG92.1500</strain>
        <tissue evidence="2">Leaf</tissue>
    </source>
</reference>
<dbReference type="InterPro" id="IPR032675">
    <property type="entry name" value="LRR_dom_sf"/>
</dbReference>
<protein>
    <recommendedName>
        <fullName evidence="1">F-box domain-containing protein</fullName>
    </recommendedName>
</protein>
<dbReference type="InterPro" id="IPR055411">
    <property type="entry name" value="LRR_FXL15/At3g58940/PEG3-like"/>
</dbReference>
<dbReference type="CDD" id="cd22160">
    <property type="entry name" value="F-box_AtFBL13-like"/>
    <property type="match status" value="1"/>
</dbReference>
<keyword evidence="3" id="KW-1185">Reference proteome</keyword>
<dbReference type="EMBL" id="JAVXUO010003034">
    <property type="protein sequence ID" value="KAK2967329.1"/>
    <property type="molecule type" value="Genomic_DNA"/>
</dbReference>
<dbReference type="PANTHER" id="PTHR31900">
    <property type="entry name" value="F-BOX/RNI SUPERFAMILY PROTEIN-RELATED"/>
    <property type="match status" value="1"/>
</dbReference>
<dbReference type="InterPro" id="IPR036047">
    <property type="entry name" value="F-box-like_dom_sf"/>
</dbReference>
<dbReference type="Pfam" id="PF00646">
    <property type="entry name" value="F-box"/>
    <property type="match status" value="1"/>
</dbReference>
<accession>A0AA88QLE6</accession>
<gene>
    <name evidence="2" type="ORF">RJ640_000351</name>
</gene>
<evidence type="ECO:0000313" key="2">
    <source>
        <dbReference type="EMBL" id="KAK2967329.1"/>
    </source>
</evidence>
<dbReference type="Proteomes" id="UP001187471">
    <property type="component" value="Unassembled WGS sequence"/>
</dbReference>
<organism evidence="2 3">
    <name type="scientific">Escallonia rubra</name>
    <dbReference type="NCBI Taxonomy" id="112253"/>
    <lineage>
        <taxon>Eukaryota</taxon>
        <taxon>Viridiplantae</taxon>
        <taxon>Streptophyta</taxon>
        <taxon>Embryophyta</taxon>
        <taxon>Tracheophyta</taxon>
        <taxon>Spermatophyta</taxon>
        <taxon>Magnoliopsida</taxon>
        <taxon>eudicotyledons</taxon>
        <taxon>Gunneridae</taxon>
        <taxon>Pentapetalae</taxon>
        <taxon>asterids</taxon>
        <taxon>campanulids</taxon>
        <taxon>Escalloniales</taxon>
        <taxon>Escalloniaceae</taxon>
        <taxon>Escallonia</taxon>
    </lineage>
</organism>
<dbReference type="AlphaFoldDB" id="A0AA88QLE6"/>
<dbReference type="PROSITE" id="PS50181">
    <property type="entry name" value="FBOX"/>
    <property type="match status" value="1"/>
</dbReference>
<sequence length="494" mass="56918">MAHIRRNRIRFSGNSDNDIISNLPAEILLEILDKLPTEDAMTTAILSPKWRNLWKILPRIELSDNMQKEREKRVVGMVNKFIKHYEGNKMKSFHVSLKYNTRKRKTYQSWIAFAATKNVEELHLDFHSDHRRAPPGLPPSFELPHNILNCASLVRLHLESVGLILLPAINLESLKELELVNSQLSDDATKVITKNCPKLESLVLRNCNKRRNLKITVAPQSNLSKLTIIEGYLLLSSNEISVNAPKVTKLNFLSGMWRSKYLIENVPAVTEARLSFDDMQFKVTKGIFYGEGTEKKLDGLLENFQQAKVLHLCSKAITSMINPGKEFTSTQYFVSDVKYLTVRDMTNRRNLLFNCHRLSLDTGMQRRELPGIAFLLKACPRLETLVIVITKGQSEFRFADDLAANGIFVGGKYWKTKHNAFKSCLQRLAAVEFVNLWGTYQTWDARKFDPKKFFRACQDGYDLLIFLMENSPSFERFIFTTSKKQEEFPKLLFL</sequence>
<dbReference type="Pfam" id="PF24758">
    <property type="entry name" value="LRR_At5g56370"/>
    <property type="match status" value="1"/>
</dbReference>
<dbReference type="InterPro" id="IPR050232">
    <property type="entry name" value="FBL13/AtMIF1-like"/>
</dbReference>
<dbReference type="Gene3D" id="1.20.1280.50">
    <property type="match status" value="1"/>
</dbReference>
<evidence type="ECO:0000259" key="1">
    <source>
        <dbReference type="PROSITE" id="PS50181"/>
    </source>
</evidence>
<dbReference type="SUPFAM" id="SSF81383">
    <property type="entry name" value="F-box domain"/>
    <property type="match status" value="1"/>
</dbReference>
<dbReference type="Gene3D" id="3.80.10.10">
    <property type="entry name" value="Ribonuclease Inhibitor"/>
    <property type="match status" value="1"/>
</dbReference>
<dbReference type="SMART" id="SM00256">
    <property type="entry name" value="FBOX"/>
    <property type="match status" value="1"/>
</dbReference>
<comment type="caution">
    <text evidence="2">The sequence shown here is derived from an EMBL/GenBank/DDBJ whole genome shotgun (WGS) entry which is preliminary data.</text>
</comment>
<proteinExistence type="predicted"/>
<dbReference type="SUPFAM" id="SSF52047">
    <property type="entry name" value="RNI-like"/>
    <property type="match status" value="1"/>
</dbReference>
<dbReference type="PANTHER" id="PTHR31900:SF30">
    <property type="entry name" value="SUPERFAMILY PROTEIN, PUTATIVE-RELATED"/>
    <property type="match status" value="1"/>
</dbReference>
<evidence type="ECO:0000313" key="3">
    <source>
        <dbReference type="Proteomes" id="UP001187471"/>
    </source>
</evidence>
<dbReference type="InterPro" id="IPR053781">
    <property type="entry name" value="F-box_AtFBL13-like"/>
</dbReference>
<dbReference type="InterPro" id="IPR001810">
    <property type="entry name" value="F-box_dom"/>
</dbReference>
<name>A0AA88QLE6_9ASTE</name>